<evidence type="ECO:0000259" key="2">
    <source>
        <dbReference type="Pfam" id="PF13229"/>
    </source>
</evidence>
<evidence type="ECO:0000313" key="5">
    <source>
        <dbReference type="Proteomes" id="UP000820977"/>
    </source>
</evidence>
<dbReference type="EMBL" id="JABKKJ010000001">
    <property type="protein sequence ID" value="NPE23975.1"/>
    <property type="molecule type" value="Genomic_DNA"/>
</dbReference>
<evidence type="ECO:0000259" key="3">
    <source>
        <dbReference type="Pfam" id="PF21231"/>
    </source>
</evidence>
<accession>A0ABX2B1X2</accession>
<dbReference type="Pfam" id="PF13229">
    <property type="entry name" value="Beta_helix"/>
    <property type="match status" value="1"/>
</dbReference>
<sequence length="608" mass="67101">MKKFFMLIAMLIFCGMQASAGDIYVSADRGNDAADGSSNAPLLTISRALKQAREWRRLKSPEADGGIRIILDGGTYRHSAPIFVRPEDSGTVQSPTVICGANGGAKPVISGGMEVTGWKRGCDDSRLPAHVRNKVWVAEAPLLGNRIVETRQMYVDGVKARRASQFSDGVMERMKDFNAEDETITIPTPKFDLKSAKQLEMVVHQRWAIAILRVKSMTDDGNGNTVVRFHDPESRLEFAHPWPQPVIGGERGNSSFFLVNALELLDEPGEWYQDYPSGRIYYYPEDGKDMNTSHVVVPVTETILAVEGTRERTVGNIRFENVAFEHASWLRPSYEGHVTLQGGFRLIDAYKLAVPGLPEKAELENQAWIARPEAAVTVRHAHDIEFKGCTFRHIAATGLDYVTAVSNSEVSRCTFEDIGGTALQMGTFPDGGFETHVPYIPAVKQDICSDIMVKDNVIRDATNEDWGCVGIGAGYVRDVTIEGNEVSHVNYSGICVGWGWTALESGMRNNRIIGNHVHHFARQLYDAGGIYTLSNQPGSVIIGNRIDNLADAPYATNNRAFYIYFDEATDGFTVENNRCPNAEFGYNRPGPSLVVRNNGPQVKTDTGN</sequence>
<dbReference type="SUPFAM" id="SSF51126">
    <property type="entry name" value="Pectin lyase-like"/>
    <property type="match status" value="1"/>
</dbReference>
<dbReference type="InterPro" id="IPR011050">
    <property type="entry name" value="Pectin_lyase_fold/virulence"/>
</dbReference>
<proteinExistence type="predicted"/>
<name>A0ABX2B1X2_9BACT</name>
<keyword evidence="5" id="KW-1185">Reference proteome</keyword>
<gene>
    <name evidence="4" type="ORF">HPS54_00325</name>
</gene>
<evidence type="ECO:0000256" key="1">
    <source>
        <dbReference type="SAM" id="SignalP"/>
    </source>
</evidence>
<dbReference type="InterPro" id="IPR006626">
    <property type="entry name" value="PbH1"/>
</dbReference>
<reference evidence="4 5" key="1">
    <citation type="submission" date="2020-05" db="EMBL/GenBank/DDBJ databases">
        <title>Distinct polysaccharide utilization as determinants for interspecies competition between intestinal Prevotella spp.</title>
        <authorList>
            <person name="Galvez E.J.C."/>
            <person name="Iljazovic A."/>
            <person name="Strowig T."/>
        </authorList>
    </citation>
    <scope>NUCLEOTIDE SEQUENCE [LARGE SCALE GENOMIC DNA]</scope>
    <source>
        <strain evidence="4 5">PCHR</strain>
    </source>
</reference>
<dbReference type="RefSeq" id="WP_172343507.1">
    <property type="nucleotide sequence ID" value="NZ_CASYYZ010000065.1"/>
</dbReference>
<feature type="chain" id="PRO_5046089900" evidence="1">
    <location>
        <begin position="21"/>
        <end position="608"/>
    </location>
</feature>
<dbReference type="InterPro" id="IPR048482">
    <property type="entry name" value="GH141_ins"/>
</dbReference>
<organism evidence="4 5">
    <name type="scientific">Xylanibacter caecicola</name>
    <dbReference type="NCBI Taxonomy" id="2736294"/>
    <lineage>
        <taxon>Bacteria</taxon>
        <taxon>Pseudomonadati</taxon>
        <taxon>Bacteroidota</taxon>
        <taxon>Bacteroidia</taxon>
        <taxon>Bacteroidales</taxon>
        <taxon>Prevotellaceae</taxon>
        <taxon>Xylanibacter</taxon>
    </lineage>
</organism>
<dbReference type="Pfam" id="PF21231">
    <property type="entry name" value="GH141_M"/>
    <property type="match status" value="1"/>
</dbReference>
<feature type="domain" description="GH141-like insertion" evidence="3">
    <location>
        <begin position="134"/>
        <end position="284"/>
    </location>
</feature>
<protein>
    <submittedName>
        <fullName evidence="4">Right-handed parallel beta-helix repeat-containing protein</fullName>
    </submittedName>
</protein>
<feature type="signal peptide" evidence="1">
    <location>
        <begin position="1"/>
        <end position="20"/>
    </location>
</feature>
<dbReference type="Proteomes" id="UP000820977">
    <property type="component" value="Unassembled WGS sequence"/>
</dbReference>
<keyword evidence="1" id="KW-0732">Signal</keyword>
<dbReference type="InterPro" id="IPR012334">
    <property type="entry name" value="Pectin_lyas_fold"/>
</dbReference>
<feature type="domain" description="Right handed beta helix" evidence="2">
    <location>
        <begin position="451"/>
        <end position="583"/>
    </location>
</feature>
<dbReference type="PANTHER" id="PTHR36453:SF1">
    <property type="entry name" value="RIGHT HANDED BETA HELIX DOMAIN-CONTAINING PROTEIN"/>
    <property type="match status" value="1"/>
</dbReference>
<dbReference type="InterPro" id="IPR039448">
    <property type="entry name" value="Beta_helix"/>
</dbReference>
<dbReference type="Gene3D" id="2.160.20.10">
    <property type="entry name" value="Single-stranded right-handed beta-helix, Pectin lyase-like"/>
    <property type="match status" value="2"/>
</dbReference>
<evidence type="ECO:0000313" key="4">
    <source>
        <dbReference type="EMBL" id="NPE23975.1"/>
    </source>
</evidence>
<dbReference type="PANTHER" id="PTHR36453">
    <property type="entry name" value="SECRETED PROTEIN-RELATED"/>
    <property type="match status" value="1"/>
</dbReference>
<comment type="caution">
    <text evidence="4">The sequence shown here is derived from an EMBL/GenBank/DDBJ whole genome shotgun (WGS) entry which is preliminary data.</text>
</comment>
<dbReference type="SMART" id="SM00710">
    <property type="entry name" value="PbH1"/>
    <property type="match status" value="7"/>
</dbReference>